<name>A0ACB6R107_9PLEO</name>
<dbReference type="EMBL" id="MU003501">
    <property type="protein sequence ID" value="KAF2472727.1"/>
    <property type="molecule type" value="Genomic_DNA"/>
</dbReference>
<gene>
    <name evidence="1" type="ORF">BDR25DRAFT_219299</name>
</gene>
<keyword evidence="1" id="KW-0378">Hydrolase</keyword>
<organism evidence="1 2">
    <name type="scientific">Lindgomyces ingoldianus</name>
    <dbReference type="NCBI Taxonomy" id="673940"/>
    <lineage>
        <taxon>Eukaryota</taxon>
        <taxon>Fungi</taxon>
        <taxon>Dikarya</taxon>
        <taxon>Ascomycota</taxon>
        <taxon>Pezizomycotina</taxon>
        <taxon>Dothideomycetes</taxon>
        <taxon>Pleosporomycetidae</taxon>
        <taxon>Pleosporales</taxon>
        <taxon>Lindgomycetaceae</taxon>
        <taxon>Lindgomyces</taxon>
    </lineage>
</organism>
<accession>A0ACB6R107</accession>
<comment type="caution">
    <text evidence="1">The sequence shown here is derived from an EMBL/GenBank/DDBJ whole genome shotgun (WGS) entry which is preliminary data.</text>
</comment>
<evidence type="ECO:0000313" key="1">
    <source>
        <dbReference type="EMBL" id="KAF2472727.1"/>
    </source>
</evidence>
<evidence type="ECO:0000313" key="2">
    <source>
        <dbReference type="Proteomes" id="UP000799755"/>
    </source>
</evidence>
<proteinExistence type="predicted"/>
<protein>
    <submittedName>
        <fullName evidence="1">M6 family metalloprotease domain-containing protein</fullName>
    </submittedName>
</protein>
<dbReference type="Proteomes" id="UP000799755">
    <property type="component" value="Unassembled WGS sequence"/>
</dbReference>
<keyword evidence="1" id="KW-0482">Metalloprotease</keyword>
<sequence>MTIIISIALLSTLLQAFPVANNDSSDPFAILDPQNWVNPDDMTWADFKAPPGATWSDPRRKGSIRNFNIALVTVDYSDMPFVITQAPNSTVFTNPQPIASTLNVTRAGVPAFYRDLLNKPQELNQMHTLHEYWMEDSAGRFGVDLTAFGPYRLPSKSYQYGIDDEEDGFNEGGCPSQGKCSADLRTDAFGAWRADVGNSTASSFELVFILSAGQDESSTWQEFGEMLFQSKEDVPDAFGPPDNSTLPNYAATRYVDWTSWVSAASIWPNAGGGSSTQGESSGMATYAHELSHLLGIGDNYNNPYSIPPRRAYTGPWSMLSRGSFNGPGGPHTRWNIPSLQGGSMGSLHTVRDKLQIGLLDNSSVLMVSREALASSGLVVAQIKARSVDPGNEIIGMKIKMDSDRSPFCNVSTEPLCDGGEYNAYSVEVIDRMGADSFTPDSGVMISKTKDSDREQPFQWTIDANPQDINVVDFYRPNGTASMLSIGDYRQLVDALFHAGTRSGSQYEYVDEANRLHFYILDILRDETGVLHYSVGVKSLDSNGTSKYNVELRDGMVTGPSYSNSTYKAFTCSFELKNTGMRSNSSSAHPQDLSSYLTSDIYRLEAEVEGEGWHVEVPNALAAAKFGASTTVRVAVGASSPAAKDAVVKLTATSESDSIASMTKECHFKGS</sequence>
<keyword evidence="2" id="KW-1185">Reference proteome</keyword>
<reference evidence="1" key="1">
    <citation type="journal article" date="2020" name="Stud. Mycol.">
        <title>101 Dothideomycetes genomes: a test case for predicting lifestyles and emergence of pathogens.</title>
        <authorList>
            <person name="Haridas S."/>
            <person name="Albert R."/>
            <person name="Binder M."/>
            <person name="Bloem J."/>
            <person name="Labutti K."/>
            <person name="Salamov A."/>
            <person name="Andreopoulos B."/>
            <person name="Baker S."/>
            <person name="Barry K."/>
            <person name="Bills G."/>
            <person name="Bluhm B."/>
            <person name="Cannon C."/>
            <person name="Castanera R."/>
            <person name="Culley D."/>
            <person name="Daum C."/>
            <person name="Ezra D."/>
            <person name="Gonzalez J."/>
            <person name="Henrissat B."/>
            <person name="Kuo A."/>
            <person name="Liang C."/>
            <person name="Lipzen A."/>
            <person name="Lutzoni F."/>
            <person name="Magnuson J."/>
            <person name="Mondo S."/>
            <person name="Nolan M."/>
            <person name="Ohm R."/>
            <person name="Pangilinan J."/>
            <person name="Park H.-J."/>
            <person name="Ramirez L."/>
            <person name="Alfaro M."/>
            <person name="Sun H."/>
            <person name="Tritt A."/>
            <person name="Yoshinaga Y."/>
            <person name="Zwiers L.-H."/>
            <person name="Turgeon B."/>
            <person name="Goodwin S."/>
            <person name="Spatafora J."/>
            <person name="Crous P."/>
            <person name="Grigoriev I."/>
        </authorList>
    </citation>
    <scope>NUCLEOTIDE SEQUENCE</scope>
    <source>
        <strain evidence="1">ATCC 200398</strain>
    </source>
</reference>
<keyword evidence="1" id="KW-0645">Protease</keyword>